<name>A0AC35G6Z6_9BILA</name>
<dbReference type="Proteomes" id="UP000887580">
    <property type="component" value="Unplaced"/>
</dbReference>
<proteinExistence type="predicted"/>
<dbReference type="WBParaSite" id="PS1159_v2.g24382.t4">
    <property type="protein sequence ID" value="PS1159_v2.g24382.t4"/>
    <property type="gene ID" value="PS1159_v2.g24382"/>
</dbReference>
<organism evidence="1 2">
    <name type="scientific">Panagrolaimus sp. PS1159</name>
    <dbReference type="NCBI Taxonomy" id="55785"/>
    <lineage>
        <taxon>Eukaryota</taxon>
        <taxon>Metazoa</taxon>
        <taxon>Ecdysozoa</taxon>
        <taxon>Nematoda</taxon>
        <taxon>Chromadorea</taxon>
        <taxon>Rhabditida</taxon>
        <taxon>Tylenchina</taxon>
        <taxon>Panagrolaimomorpha</taxon>
        <taxon>Panagrolaimoidea</taxon>
        <taxon>Panagrolaimidae</taxon>
        <taxon>Panagrolaimus</taxon>
    </lineage>
</organism>
<evidence type="ECO:0000313" key="1">
    <source>
        <dbReference type="Proteomes" id="UP000887580"/>
    </source>
</evidence>
<protein>
    <submittedName>
        <fullName evidence="2">Uncharacterized protein</fullName>
    </submittedName>
</protein>
<sequence length="533" mass="60986">MTFDQILPISASSTPTRGFFTQCLVCEEGEAAKHYGSVCCSGCKGFFRRTVRFHKIYDCPFGKKCNIRKGFFRRTVRFHKVYDCPFGKKCNIRKEFRNCCRACRYAKCLAVGLNPMLVHGDRGMTKIQPIDKRKESSTKFPELPITPPLEEKKIKATTSTISQEIKARLKAAVKKEVDEGYESYQICAIPRTVKIENLSLPLGRLNLISLISTKNVKEISKYYSLVEKIIDNFVDADYVTHSTVDFKVNLDLTALEASEAPRLICERTRIDWSAKHFLTGATLKAVWARTVLGYLDWISFIPEMDEFNTIDKKIMIVGRSIQSLWMVFTHRSAIANAPGILFSGGCFFPRDKNEWINIDSDAVLSCSRTSDIANNELIDEMKELKITDEEFAILKVICFFMPVPQLSKDGFERVQTARRKYTIPQLSKDGFERVQNARRKYTSVLTEHIRMQNIDKPLHEILDRVSRFMLLLPIIERISQLDDDTLGMMAIFNMAGMQTSLTYELHIGKNSGNENPECTLSNPYKRTPILTQL</sequence>
<accession>A0AC35G6Z6</accession>
<evidence type="ECO:0000313" key="2">
    <source>
        <dbReference type="WBParaSite" id="PS1159_v2.g24382.t4"/>
    </source>
</evidence>
<reference evidence="2" key="1">
    <citation type="submission" date="2022-11" db="UniProtKB">
        <authorList>
            <consortium name="WormBaseParasite"/>
        </authorList>
    </citation>
    <scope>IDENTIFICATION</scope>
</reference>